<dbReference type="PANTHER" id="PTHR46470">
    <property type="entry name" value="N-ACYLNEURAMINATE-9-PHOSPHATASE"/>
    <property type="match status" value="1"/>
</dbReference>
<evidence type="ECO:0000313" key="7">
    <source>
        <dbReference type="Proteomes" id="UP000608579"/>
    </source>
</evidence>
<evidence type="ECO:0000256" key="2">
    <source>
        <dbReference type="ARBA" id="ARBA00007958"/>
    </source>
</evidence>
<comment type="cofactor">
    <cofactor evidence="1">
        <name>Mg(2+)</name>
        <dbReference type="ChEBI" id="CHEBI:18420"/>
    </cofactor>
</comment>
<dbReference type="NCBIfam" id="TIGR01549">
    <property type="entry name" value="HAD-SF-IA-v1"/>
    <property type="match status" value="1"/>
</dbReference>
<sequence>MLTRRFKVVSLDFGGTLAYEVEEEYITLLKVLKKLGLDFRGEEIRKIYEEEKQAYESSQHNGVWTEKTHIELVSGILRRLGIEDSKTYAEKVCSLYPEVIDVRKFEDVDDALKMLREEGYMLIIISNITSEARLRKLLQRLGIIGFFQHLIASGSVGYEKPDSRIFLHACNLAGVRPQELVHVGDSYEHDCKGARSVGAFPLLIDRGNRYGGVECLKVNDLRNVKASLEKAL</sequence>
<evidence type="ECO:0000256" key="3">
    <source>
        <dbReference type="ARBA" id="ARBA00022723"/>
    </source>
</evidence>
<evidence type="ECO:0000313" key="6">
    <source>
        <dbReference type="EMBL" id="HIQ30334.1"/>
    </source>
</evidence>
<evidence type="ECO:0000256" key="1">
    <source>
        <dbReference type="ARBA" id="ARBA00001946"/>
    </source>
</evidence>
<dbReference type="Gene3D" id="3.40.50.1000">
    <property type="entry name" value="HAD superfamily/HAD-like"/>
    <property type="match status" value="1"/>
</dbReference>
<dbReference type="InterPro" id="IPR006439">
    <property type="entry name" value="HAD-SF_hydro_IA"/>
</dbReference>
<protein>
    <submittedName>
        <fullName evidence="6">HAD family hydrolase</fullName>
    </submittedName>
</protein>
<evidence type="ECO:0000256" key="4">
    <source>
        <dbReference type="ARBA" id="ARBA00022801"/>
    </source>
</evidence>
<dbReference type="EMBL" id="DQVM01000139">
    <property type="protein sequence ID" value="HIQ30334.1"/>
    <property type="molecule type" value="Genomic_DNA"/>
</dbReference>
<dbReference type="SFLD" id="SFLDG01129">
    <property type="entry name" value="C1.5:_HAD__Beta-PGM__Phosphata"/>
    <property type="match status" value="1"/>
</dbReference>
<dbReference type="InterPro" id="IPR036412">
    <property type="entry name" value="HAD-like_sf"/>
</dbReference>
<comment type="similarity">
    <text evidence="2">Belongs to the HAD-like hydrolase superfamily.</text>
</comment>
<gene>
    <name evidence="6" type="ORF">EYH45_07195</name>
</gene>
<dbReference type="PRINTS" id="PR00413">
    <property type="entry name" value="HADHALOGNASE"/>
</dbReference>
<dbReference type="GO" id="GO:0016791">
    <property type="term" value="F:phosphatase activity"/>
    <property type="evidence" value="ECO:0007669"/>
    <property type="project" value="TreeGrafter"/>
</dbReference>
<dbReference type="Gene3D" id="1.10.150.240">
    <property type="entry name" value="Putative phosphatase, domain 2"/>
    <property type="match status" value="1"/>
</dbReference>
<dbReference type="Pfam" id="PF00702">
    <property type="entry name" value="Hydrolase"/>
    <property type="match status" value="1"/>
</dbReference>
<evidence type="ECO:0000256" key="5">
    <source>
        <dbReference type="ARBA" id="ARBA00022842"/>
    </source>
</evidence>
<dbReference type="InterPro" id="IPR023214">
    <property type="entry name" value="HAD_sf"/>
</dbReference>
<accession>A0A833ECK4</accession>
<dbReference type="GO" id="GO:0046872">
    <property type="term" value="F:metal ion binding"/>
    <property type="evidence" value="ECO:0007669"/>
    <property type="project" value="UniProtKB-KW"/>
</dbReference>
<dbReference type="SFLD" id="SFLDS00003">
    <property type="entry name" value="Haloacid_Dehalogenase"/>
    <property type="match status" value="1"/>
</dbReference>
<dbReference type="InterPro" id="IPR023198">
    <property type="entry name" value="PGP-like_dom2"/>
</dbReference>
<organism evidence="6 7">
    <name type="scientific">Caldiarchaeum subterraneum</name>
    <dbReference type="NCBI Taxonomy" id="311458"/>
    <lineage>
        <taxon>Archaea</taxon>
        <taxon>Nitrososphaerota</taxon>
        <taxon>Candidatus Caldarchaeales</taxon>
        <taxon>Candidatus Caldarchaeaceae</taxon>
        <taxon>Candidatus Caldarchaeum</taxon>
    </lineage>
</organism>
<dbReference type="Proteomes" id="UP000608579">
    <property type="component" value="Unassembled WGS sequence"/>
</dbReference>
<reference evidence="6" key="1">
    <citation type="journal article" date="2020" name="ISME J.">
        <title>Gammaproteobacteria mediating utilization of methyl-, sulfur- and petroleum organic compounds in deep ocean hydrothermal plumes.</title>
        <authorList>
            <person name="Zhou Z."/>
            <person name="Liu Y."/>
            <person name="Pan J."/>
            <person name="Cron B.R."/>
            <person name="Toner B.M."/>
            <person name="Anantharaman K."/>
            <person name="Breier J.A."/>
            <person name="Dick G.J."/>
            <person name="Li M."/>
        </authorList>
    </citation>
    <scope>NUCLEOTIDE SEQUENCE</scope>
    <source>
        <strain evidence="6">SZUA-1515</strain>
    </source>
</reference>
<keyword evidence="4 6" id="KW-0378">Hydrolase</keyword>
<dbReference type="GO" id="GO:0044281">
    <property type="term" value="P:small molecule metabolic process"/>
    <property type="evidence" value="ECO:0007669"/>
    <property type="project" value="UniProtKB-ARBA"/>
</dbReference>
<dbReference type="InterPro" id="IPR051400">
    <property type="entry name" value="HAD-like_hydrolase"/>
</dbReference>
<dbReference type="SUPFAM" id="SSF56784">
    <property type="entry name" value="HAD-like"/>
    <property type="match status" value="1"/>
</dbReference>
<dbReference type="AlphaFoldDB" id="A0A833ECK4"/>
<name>A0A833ECK4_CALS0</name>
<keyword evidence="5" id="KW-0460">Magnesium</keyword>
<proteinExistence type="inferred from homology"/>
<comment type="caution">
    <text evidence="6">The sequence shown here is derived from an EMBL/GenBank/DDBJ whole genome shotgun (WGS) entry which is preliminary data.</text>
</comment>
<keyword evidence="3" id="KW-0479">Metal-binding</keyword>
<dbReference type="PANTHER" id="PTHR46470:SF2">
    <property type="entry name" value="GLYCERALDEHYDE 3-PHOSPHATE PHOSPHATASE"/>
    <property type="match status" value="1"/>
</dbReference>